<dbReference type="AntiFam" id="ANF00142">
    <property type="entry name" value="Shadow ORF (opposite yadG)"/>
</dbReference>
<dbReference type="EnsemblBacteria" id="CAK09093">
    <property type="protein sequence ID" value="CAK09093"/>
    <property type="gene ID" value="RL3604"/>
</dbReference>
<reference evidence="2 3" key="1">
    <citation type="journal article" date="2006" name="Genome Biol.">
        <title>The genome of Rhizobium leguminosarum has recognizable core and accessory components.</title>
        <authorList>
            <person name="Young J.W."/>
            <person name="Crossman L.C."/>
            <person name="Johnston A.W.B."/>
            <person name="Thomson N.R."/>
            <person name="Ghazoui Z.F."/>
            <person name="Hull K.H."/>
            <person name="Wexler M."/>
            <person name="Curson A.R.J."/>
            <person name="Todd J.D."/>
            <person name="Poole P.S."/>
            <person name="Mauchline T.H."/>
            <person name="East A.K."/>
            <person name="Quail M.A."/>
            <person name="Churcher C."/>
            <person name="Arrowsmith C."/>
            <person name="Cherevach A."/>
            <person name="Chillingworth T."/>
            <person name="Clarke K."/>
            <person name="Cronin A."/>
            <person name="Davis P."/>
            <person name="Fraser A."/>
            <person name="Hance Z."/>
            <person name="Hauser H."/>
            <person name="Jagels K."/>
            <person name="Moule S."/>
            <person name="Mungall K."/>
            <person name="Norbertczak H."/>
            <person name="Rabbinowitsch E."/>
            <person name="Sanders M."/>
            <person name="Simmonds M."/>
            <person name="Whitehead S."/>
            <person name="Parkhill J."/>
        </authorList>
    </citation>
    <scope>NUCLEOTIDE SEQUENCE [LARGE SCALE GENOMIC DNA]</scope>
    <source>
        <strain evidence="3">DSM 114642 / LMG 32736 / 3841</strain>
    </source>
</reference>
<gene>
    <name evidence="2" type="ordered locus">RL3604</name>
</gene>
<organism evidence="2 3">
    <name type="scientific">Rhizobium johnstonii (strain DSM 114642 / LMG 32736 / 3841)</name>
    <name type="common">Rhizobium leguminosarum bv. viciae</name>
    <dbReference type="NCBI Taxonomy" id="216596"/>
    <lineage>
        <taxon>Bacteria</taxon>
        <taxon>Pseudomonadati</taxon>
        <taxon>Pseudomonadota</taxon>
        <taxon>Alphaproteobacteria</taxon>
        <taxon>Hyphomicrobiales</taxon>
        <taxon>Rhizobiaceae</taxon>
        <taxon>Rhizobium/Agrobacterium group</taxon>
        <taxon>Rhizobium</taxon>
        <taxon>Rhizobium johnstonii</taxon>
    </lineage>
</organism>
<evidence type="ECO:0000313" key="2">
    <source>
        <dbReference type="EMBL" id="CAK09093.1"/>
    </source>
</evidence>
<dbReference type="EMBL" id="AM236080">
    <property type="protein sequence ID" value="CAK09093.1"/>
    <property type="molecule type" value="Genomic_DNA"/>
</dbReference>
<keyword evidence="3" id="KW-1185">Reference proteome</keyword>
<evidence type="ECO:0000256" key="1">
    <source>
        <dbReference type="SAM" id="MobiDB-lite"/>
    </source>
</evidence>
<name>Q1MD84_RHIJ3</name>
<sequence length="96" mass="10108">MAGSVGRKTVRSRPSADDAAIGQLDRPIKKIQRTGIMGDNHDPGSPDVGNLPEKFDHLTAANTVECCGRLVGQDESWIVGQGTSNRDALLLAAGKP</sequence>
<accession>Q1MD84</accession>
<evidence type="ECO:0000313" key="3">
    <source>
        <dbReference type="Proteomes" id="UP000006575"/>
    </source>
</evidence>
<protein>
    <submittedName>
        <fullName evidence="2">Uncharacterized protein</fullName>
    </submittedName>
</protein>
<dbReference type="Proteomes" id="UP000006575">
    <property type="component" value="Chromosome"/>
</dbReference>
<proteinExistence type="predicted"/>
<feature type="region of interest" description="Disordered" evidence="1">
    <location>
        <begin position="1"/>
        <end position="52"/>
    </location>
</feature>
<dbReference type="KEGG" id="rle:RL3604"/>
<dbReference type="AlphaFoldDB" id="Q1MD84"/>
<dbReference type="HOGENOM" id="CLU_2357737_0_0_5"/>
<dbReference type="AntiFam" id="ANF00095">
    <property type="entry name" value="Shadow ORF (opposite ABC transporters)"/>
</dbReference>